<dbReference type="InterPro" id="IPR018958">
    <property type="entry name" value="Knr4/Smi1-like_dom"/>
</dbReference>
<protein>
    <recommendedName>
        <fullName evidence="1">Knr4/Smi1-like domain-containing protein</fullName>
    </recommendedName>
</protein>
<gene>
    <name evidence="2" type="ORF">MP11Mi_07640</name>
</gene>
<accession>A0AA97CTE3</accession>
<proteinExistence type="predicted"/>
<dbReference type="EMBL" id="CP128986">
    <property type="protein sequence ID" value="WOC11687.1"/>
    <property type="molecule type" value="Genomic_DNA"/>
</dbReference>
<dbReference type="InterPro" id="IPR037883">
    <property type="entry name" value="Knr4/Smi1-like_sf"/>
</dbReference>
<feature type="domain" description="Knr4/Smi1-like" evidence="1">
    <location>
        <begin position="33"/>
        <end position="179"/>
    </location>
</feature>
<name>A0AA97CTE3_9ACTN</name>
<evidence type="ECO:0000313" key="2">
    <source>
        <dbReference type="EMBL" id="WOC11687.1"/>
    </source>
</evidence>
<dbReference type="Gene3D" id="3.40.1580.10">
    <property type="entry name" value="SMI1/KNR4-like"/>
    <property type="match status" value="1"/>
</dbReference>
<organism evidence="2">
    <name type="scientific">Gordonia sp. MP11Mi</name>
    <dbReference type="NCBI Taxonomy" id="3022769"/>
    <lineage>
        <taxon>Bacteria</taxon>
        <taxon>Bacillati</taxon>
        <taxon>Actinomycetota</taxon>
        <taxon>Actinomycetes</taxon>
        <taxon>Mycobacteriales</taxon>
        <taxon>Gordoniaceae</taxon>
        <taxon>Gordonia</taxon>
    </lineage>
</organism>
<evidence type="ECO:0000259" key="1">
    <source>
        <dbReference type="SMART" id="SM00860"/>
    </source>
</evidence>
<dbReference type="SMART" id="SM00860">
    <property type="entry name" value="SMI1_KNR4"/>
    <property type="match status" value="1"/>
</dbReference>
<sequence length="196" mass="21999">MVNWRAIIDTQVALHTRLMDLGFLSHKTVVGAPASEASIRAAEERIGFRIDAGYRDFLTVASGWRQQQEVWNLHSAEELGDDILIEAPDPTQPMYRLPWAEAIDLRQHTWGIGMAELEFPPEIVDWDEVIPVGGTDGLGGCIYMLCTPLDESPRAPGPIFVITPGFVERYETFTEYLEAGITEDRELIANPSLWQT</sequence>
<dbReference type="AlphaFoldDB" id="A0AA97CTE3"/>
<dbReference type="SUPFAM" id="SSF160631">
    <property type="entry name" value="SMI1/KNR4-like"/>
    <property type="match status" value="1"/>
</dbReference>
<dbReference type="Pfam" id="PF09346">
    <property type="entry name" value="SMI1_KNR4"/>
    <property type="match status" value="1"/>
</dbReference>
<reference evidence="2" key="1">
    <citation type="submission" date="2023-06" db="EMBL/GenBank/DDBJ databases">
        <title>Gordonia sp. nov. and Pseudochrobactrum sp. nov., two species isolated from the burying beetle Nicrophorus vespilloides.</title>
        <authorList>
            <person name="Poehlein A."/>
            <person name="Guzman J."/>
            <person name="Daniel R."/>
            <person name="Vilcinskas A."/>
        </authorList>
    </citation>
    <scope>NUCLEOTIDE SEQUENCE</scope>
    <source>
        <strain evidence="2">MP11Mi</strain>
    </source>
</reference>